<evidence type="ECO:0000256" key="6">
    <source>
        <dbReference type="ARBA" id="ARBA00023239"/>
    </source>
</evidence>
<evidence type="ECO:0000256" key="1">
    <source>
        <dbReference type="ARBA" id="ARBA00002577"/>
    </source>
</evidence>
<dbReference type="PROSITE" id="PS00666">
    <property type="entry name" value="DHDPS_2"/>
    <property type="match status" value="1"/>
</dbReference>
<dbReference type="GO" id="GO:0008840">
    <property type="term" value="F:4-hydroxy-tetrahydrodipicolinate synthase activity"/>
    <property type="evidence" value="ECO:0007669"/>
    <property type="project" value="TreeGrafter"/>
</dbReference>
<keyword evidence="6 12" id="KW-0456">Lyase</keyword>
<dbReference type="InterPro" id="IPR002220">
    <property type="entry name" value="DapA-like"/>
</dbReference>
<evidence type="ECO:0000313" key="16">
    <source>
        <dbReference type="Proteomes" id="UP000820818"/>
    </source>
</evidence>
<evidence type="ECO:0000313" key="15">
    <source>
        <dbReference type="EMBL" id="KAI9558747.1"/>
    </source>
</evidence>
<evidence type="ECO:0000256" key="3">
    <source>
        <dbReference type="ARBA" id="ARBA00011881"/>
    </source>
</evidence>
<reference evidence="15 16" key="1">
    <citation type="submission" date="2022-05" db="EMBL/GenBank/DDBJ databases">
        <title>A multi-omics perspective on studying reproductive biology in Daphnia sinensis.</title>
        <authorList>
            <person name="Jia J."/>
        </authorList>
    </citation>
    <scope>NUCLEOTIDE SEQUENCE [LARGE SCALE GENOMIC DNA]</scope>
    <source>
        <strain evidence="15 16">WSL</strain>
    </source>
</reference>
<dbReference type="PANTHER" id="PTHR12128">
    <property type="entry name" value="DIHYDRODIPICOLINATE SYNTHASE"/>
    <property type="match status" value="1"/>
</dbReference>
<feature type="active site" description="Proton donor/acceptor" evidence="13">
    <location>
        <position position="170"/>
    </location>
</feature>
<protein>
    <recommendedName>
        <fullName evidence="5">4-hydroxy-2-oxoglutarate aldolase, mitochondrial</fullName>
        <ecNumber evidence="4">4.1.3.16</ecNumber>
    </recommendedName>
    <alternativeName>
        <fullName evidence="9">Dihydrodipicolinate synthase-like</fullName>
    </alternativeName>
    <alternativeName>
        <fullName evidence="8">Probable 2-keto-4-hydroxyglutarate aldolase</fullName>
    </alternativeName>
</protein>
<proteinExistence type="inferred from homology"/>
<dbReference type="InterPro" id="IPR013785">
    <property type="entry name" value="Aldolase_TIM"/>
</dbReference>
<comment type="catalytic activity">
    <reaction evidence="10">
        <text>(4R)-4-hydroxy-2-oxoglutarate = glyoxylate + pyruvate</text>
        <dbReference type="Rhea" id="RHEA:30687"/>
        <dbReference type="ChEBI" id="CHEBI:15361"/>
        <dbReference type="ChEBI" id="CHEBI:36655"/>
        <dbReference type="ChEBI" id="CHEBI:62213"/>
        <dbReference type="EC" id="4.1.3.16"/>
    </reaction>
</comment>
<evidence type="ECO:0000256" key="2">
    <source>
        <dbReference type="ARBA" id="ARBA00007592"/>
    </source>
</evidence>
<keyword evidence="16" id="KW-1185">Reference proteome</keyword>
<dbReference type="GO" id="GO:0005739">
    <property type="term" value="C:mitochondrion"/>
    <property type="evidence" value="ECO:0007669"/>
    <property type="project" value="TreeGrafter"/>
</dbReference>
<dbReference type="PIRSF" id="PIRSF001365">
    <property type="entry name" value="DHDPS"/>
    <property type="match status" value="1"/>
</dbReference>
<feature type="binding site" evidence="14">
    <location>
        <position position="241"/>
    </location>
    <ligand>
        <name>pyruvate</name>
        <dbReference type="ChEBI" id="CHEBI:15361"/>
    </ligand>
</feature>
<comment type="subunit">
    <text evidence="3">Homotetramer.</text>
</comment>
<dbReference type="AlphaFoldDB" id="A0AAD5KRD5"/>
<dbReference type="InterPro" id="IPR020625">
    <property type="entry name" value="Schiff_base-form_aldolases_AS"/>
</dbReference>
<evidence type="ECO:0000256" key="13">
    <source>
        <dbReference type="PIRSR" id="PIRSR001365-1"/>
    </source>
</evidence>
<evidence type="ECO:0000256" key="10">
    <source>
        <dbReference type="ARBA" id="ARBA00033610"/>
    </source>
</evidence>
<dbReference type="EC" id="4.1.3.16" evidence="4"/>
<dbReference type="GO" id="GO:0009436">
    <property type="term" value="P:glyoxylate catabolic process"/>
    <property type="evidence" value="ECO:0007669"/>
    <property type="project" value="TreeGrafter"/>
</dbReference>
<comment type="similarity">
    <text evidence="2 12">Belongs to the DapA family.</text>
</comment>
<name>A0AAD5KRD5_9CRUS</name>
<dbReference type="EMBL" id="WJBH02000005">
    <property type="protein sequence ID" value="KAI9558747.1"/>
    <property type="molecule type" value="Genomic_DNA"/>
</dbReference>
<dbReference type="Proteomes" id="UP000820818">
    <property type="component" value="Linkage Group LG5"/>
</dbReference>
<dbReference type="GO" id="GO:0008700">
    <property type="term" value="F:(R,S)-4-hydroxy-2-oxoglutarate aldolase activity"/>
    <property type="evidence" value="ECO:0007669"/>
    <property type="project" value="UniProtKB-EC"/>
</dbReference>
<organism evidence="15 16">
    <name type="scientific">Daphnia sinensis</name>
    <dbReference type="NCBI Taxonomy" id="1820382"/>
    <lineage>
        <taxon>Eukaryota</taxon>
        <taxon>Metazoa</taxon>
        <taxon>Ecdysozoa</taxon>
        <taxon>Arthropoda</taxon>
        <taxon>Crustacea</taxon>
        <taxon>Branchiopoda</taxon>
        <taxon>Diplostraca</taxon>
        <taxon>Cladocera</taxon>
        <taxon>Anomopoda</taxon>
        <taxon>Daphniidae</taxon>
        <taxon>Daphnia</taxon>
        <taxon>Daphnia similis group</taxon>
    </lineage>
</organism>
<dbReference type="PRINTS" id="PR00146">
    <property type="entry name" value="DHPICSNTHASE"/>
</dbReference>
<accession>A0AAD5KRD5</accession>
<dbReference type="SUPFAM" id="SSF51569">
    <property type="entry name" value="Aldolase"/>
    <property type="match status" value="1"/>
</dbReference>
<evidence type="ECO:0000256" key="4">
    <source>
        <dbReference type="ARBA" id="ARBA00012215"/>
    </source>
</evidence>
<evidence type="ECO:0000256" key="8">
    <source>
        <dbReference type="ARBA" id="ARBA00030874"/>
    </source>
</evidence>
<dbReference type="Gene3D" id="3.20.20.70">
    <property type="entry name" value="Aldolase class I"/>
    <property type="match status" value="1"/>
</dbReference>
<comment type="function">
    <text evidence="1">Catalyzes the final step in the metabolic pathway of hydroxyproline.</text>
</comment>
<evidence type="ECO:0000256" key="7">
    <source>
        <dbReference type="ARBA" id="ARBA00023270"/>
    </source>
</evidence>
<sequence>MLFFGRVYPSISRILPSCVRPYSSVVNPDGIKGIQLGGIYPPLTTPFNADETISFDKLADNLTQYARIPFAGYVVQGSNGEYPFLEKEEKLQIVKFVKDFIKESNKPLIAGSGCESTKATVRLTEEMAACGADAVMVVTPSYFKASMNDAAMIAHYTTVADSSPVPVILYSVPANTGIDLSIDAIQILAKHPNIIGLKDSGGDVTRIGSIVQKTRGQDFKVLSGSASFLLPSYLAGSVGGVCALANVLGDVLCHMHSLYENNIIDKELQRRLIDPNNMVTRRFGVAGMKAALDIFGYYGGPNRSPMLSVSPEARLVIKKAFVDNEFVPQSR</sequence>
<comment type="caution">
    <text evidence="15">The sequence shown here is derived from an EMBL/GenBank/DDBJ whole genome shotgun (WGS) entry which is preliminary data.</text>
</comment>
<dbReference type="Pfam" id="PF00701">
    <property type="entry name" value="DHDPS"/>
    <property type="match status" value="1"/>
</dbReference>
<feature type="active site" description="Schiff-base intermediate with substrate" evidence="13">
    <location>
        <position position="198"/>
    </location>
</feature>
<dbReference type="SMART" id="SM01130">
    <property type="entry name" value="DHDPS"/>
    <property type="match status" value="1"/>
</dbReference>
<evidence type="ECO:0000256" key="11">
    <source>
        <dbReference type="ARBA" id="ARBA00033613"/>
    </source>
</evidence>
<evidence type="ECO:0000256" key="5">
    <source>
        <dbReference type="ARBA" id="ARBA00018425"/>
    </source>
</evidence>
<evidence type="ECO:0000256" key="12">
    <source>
        <dbReference type="PIRNR" id="PIRNR001365"/>
    </source>
</evidence>
<evidence type="ECO:0000256" key="14">
    <source>
        <dbReference type="PIRSR" id="PIRSR001365-2"/>
    </source>
</evidence>
<dbReference type="PANTHER" id="PTHR12128:SF66">
    <property type="entry name" value="4-HYDROXY-2-OXOGLUTARATE ALDOLASE, MITOCHONDRIAL"/>
    <property type="match status" value="1"/>
</dbReference>
<evidence type="ECO:0000256" key="9">
    <source>
        <dbReference type="ARBA" id="ARBA00032879"/>
    </source>
</evidence>
<dbReference type="CDD" id="cd00408">
    <property type="entry name" value="DHDPS-like"/>
    <property type="match status" value="1"/>
</dbReference>
<gene>
    <name evidence="15" type="ORF">GHT06_015536</name>
</gene>
<keyword evidence="7" id="KW-0704">Schiff base</keyword>
<comment type="catalytic activity">
    <reaction evidence="11">
        <text>(4S)-4-hydroxy-2-oxoglutarate = glyoxylate + pyruvate</text>
        <dbReference type="Rhea" id="RHEA:35639"/>
        <dbReference type="ChEBI" id="CHEBI:15361"/>
        <dbReference type="ChEBI" id="CHEBI:36655"/>
        <dbReference type="ChEBI" id="CHEBI:71685"/>
        <dbReference type="EC" id="4.1.3.16"/>
    </reaction>
</comment>